<evidence type="ECO:0000313" key="1">
    <source>
        <dbReference type="EMBL" id="XDJ14790.1"/>
    </source>
</evidence>
<organism evidence="1">
    <name type="scientific">Pseudomonas phage RVTF4</name>
    <dbReference type="NCBI Taxonomy" id="3236931"/>
    <lineage>
        <taxon>Viruses</taxon>
    </lineage>
</organism>
<proteinExistence type="predicted"/>
<sequence>MSSAYSEPVNTSEKLYIGYGHDTFNFDDLFMQISAHFGQDSRINEFTIELEYLQIDGCSCCRDNTYRNYLVVSRREQPWPDCNSSTLRVMLEA</sequence>
<accession>A0AB39CD88</accession>
<name>A0AB39CD88_9VIRU</name>
<protein>
    <submittedName>
        <fullName evidence="1">Uncharacterized protein</fullName>
    </submittedName>
</protein>
<dbReference type="EMBL" id="PQ015378">
    <property type="protein sequence ID" value="XDJ14790.1"/>
    <property type="molecule type" value="Genomic_DNA"/>
</dbReference>
<reference evidence="1" key="1">
    <citation type="submission" date="2024-07" db="EMBL/GenBank/DDBJ databases">
        <authorList>
            <person name="Bringhurst R.M."/>
            <person name="Homer T.E."/>
        </authorList>
    </citation>
    <scope>NUCLEOTIDE SEQUENCE</scope>
</reference>